<proteinExistence type="predicted"/>
<dbReference type="AlphaFoldDB" id="A0A8T0FEQ7"/>
<comment type="caution">
    <text evidence="1">The sequence shown here is derived from an EMBL/GenBank/DDBJ whole genome shotgun (WGS) entry which is preliminary data.</text>
</comment>
<evidence type="ECO:0000313" key="2">
    <source>
        <dbReference type="Proteomes" id="UP000807504"/>
    </source>
</evidence>
<reference evidence="1" key="1">
    <citation type="journal article" date="2020" name="bioRxiv">
        <title>Chromosome-level reference genome of the European wasp spider Argiope bruennichi: a resource for studies on range expansion and evolutionary adaptation.</title>
        <authorList>
            <person name="Sheffer M.M."/>
            <person name="Hoppe A."/>
            <person name="Krehenwinkel H."/>
            <person name="Uhl G."/>
            <person name="Kuss A.W."/>
            <person name="Jensen L."/>
            <person name="Jensen C."/>
            <person name="Gillespie R.G."/>
            <person name="Hoff K.J."/>
            <person name="Prost S."/>
        </authorList>
    </citation>
    <scope>NUCLEOTIDE SEQUENCE</scope>
</reference>
<evidence type="ECO:0000313" key="1">
    <source>
        <dbReference type="EMBL" id="KAF8789797.1"/>
    </source>
</evidence>
<sequence>MEIRPKFVIRLPLREMALRMAVGKVWIEDETLTWIANFPFKELPEDEYKTEWGANVECKVKDKVSKLVLPQSLKQRMLLVVSPMGLEILKWMKWFCIVEFFDKWNLVDSSDMQILKQLSWSSTGAIDYQKTAEGLVRVSALDVLIRYKLACLYCLVDDIPVLWRKLPEETQRRLYDAHVSNRSITRGMLTIMESYWAYCLKEKESKSTFVTEGRMSPDLFYRYALHSSVNAGNKAATQHFLQKLTSEDRDSFLSDVFSSVLKRREGKRRFLEEDVSEVIRYLLSQMRLEQQMHVLQEYTRDILKYFLNWPLQDLFLDIAGSMRTFLPSLSYNQYVLQTMSEASYSGYYYPDLMQQCYVRNPGTFRRQFLYCFANRICESEDIETIKVIFRYSDISDRSEFRPCDPFFQILRSIVIKDKLHILGACLQEVSLSKKSVKTIKKSYVEFLKHDRTLRKKWKKVFKILKLYIPRKKKDGTVTKN</sequence>
<reference evidence="1" key="2">
    <citation type="submission" date="2020-06" db="EMBL/GenBank/DDBJ databases">
        <authorList>
            <person name="Sheffer M."/>
        </authorList>
    </citation>
    <scope>NUCLEOTIDE SEQUENCE</scope>
</reference>
<accession>A0A8T0FEQ7</accession>
<gene>
    <name evidence="1" type="ORF">HNY73_007707</name>
</gene>
<dbReference type="Proteomes" id="UP000807504">
    <property type="component" value="Unassembled WGS sequence"/>
</dbReference>
<name>A0A8T0FEQ7_ARGBR</name>
<keyword evidence="2" id="KW-1185">Reference proteome</keyword>
<organism evidence="1 2">
    <name type="scientific">Argiope bruennichi</name>
    <name type="common">Wasp spider</name>
    <name type="synonym">Aranea bruennichi</name>
    <dbReference type="NCBI Taxonomy" id="94029"/>
    <lineage>
        <taxon>Eukaryota</taxon>
        <taxon>Metazoa</taxon>
        <taxon>Ecdysozoa</taxon>
        <taxon>Arthropoda</taxon>
        <taxon>Chelicerata</taxon>
        <taxon>Arachnida</taxon>
        <taxon>Araneae</taxon>
        <taxon>Araneomorphae</taxon>
        <taxon>Entelegynae</taxon>
        <taxon>Araneoidea</taxon>
        <taxon>Araneidae</taxon>
        <taxon>Argiope</taxon>
    </lineage>
</organism>
<protein>
    <submittedName>
        <fullName evidence="1">Uncharacterized protein</fullName>
    </submittedName>
</protein>
<dbReference type="EMBL" id="JABXBU010000012">
    <property type="protein sequence ID" value="KAF8789797.1"/>
    <property type="molecule type" value="Genomic_DNA"/>
</dbReference>